<evidence type="ECO:0000256" key="1">
    <source>
        <dbReference type="SAM" id="Coils"/>
    </source>
</evidence>
<accession>A0ABU2C4I7</accession>
<dbReference type="Gene3D" id="3.30.70.270">
    <property type="match status" value="1"/>
</dbReference>
<keyword evidence="4" id="KW-1185">Reference proteome</keyword>
<evidence type="ECO:0000313" key="4">
    <source>
        <dbReference type="Proteomes" id="UP001180487"/>
    </source>
</evidence>
<name>A0ABU2C4I7_9BURK</name>
<evidence type="ECO:0000313" key="3">
    <source>
        <dbReference type="EMBL" id="MDR7376238.1"/>
    </source>
</evidence>
<feature type="domain" description="GGDEF" evidence="2">
    <location>
        <begin position="450"/>
        <end position="583"/>
    </location>
</feature>
<dbReference type="SUPFAM" id="SSF55073">
    <property type="entry name" value="Nucleotide cyclase"/>
    <property type="match status" value="1"/>
</dbReference>
<dbReference type="Pfam" id="PF13188">
    <property type="entry name" value="PAS_8"/>
    <property type="match status" value="1"/>
</dbReference>
<dbReference type="SUPFAM" id="SSF55785">
    <property type="entry name" value="PYP-like sensor domain (PAS domain)"/>
    <property type="match status" value="1"/>
</dbReference>
<dbReference type="Pfam" id="PF12860">
    <property type="entry name" value="PAS_7"/>
    <property type="match status" value="1"/>
</dbReference>
<dbReference type="Gene3D" id="3.30.450.20">
    <property type="entry name" value="PAS domain"/>
    <property type="match status" value="1"/>
</dbReference>
<dbReference type="PANTHER" id="PTHR44757">
    <property type="entry name" value="DIGUANYLATE CYCLASE DGCP"/>
    <property type="match status" value="1"/>
</dbReference>
<dbReference type="PANTHER" id="PTHR44757:SF2">
    <property type="entry name" value="BIOFILM ARCHITECTURE MAINTENANCE PROTEIN MBAA"/>
    <property type="match status" value="1"/>
</dbReference>
<dbReference type="InterPro" id="IPR052155">
    <property type="entry name" value="Biofilm_reg_signaling"/>
</dbReference>
<dbReference type="InterPro" id="IPR000160">
    <property type="entry name" value="GGDEF_dom"/>
</dbReference>
<dbReference type="InterPro" id="IPR035965">
    <property type="entry name" value="PAS-like_dom_sf"/>
</dbReference>
<reference evidence="3 4" key="1">
    <citation type="submission" date="2023-07" db="EMBL/GenBank/DDBJ databases">
        <title>Sorghum-associated microbial communities from plants grown in Nebraska, USA.</title>
        <authorList>
            <person name="Schachtman D."/>
        </authorList>
    </citation>
    <scope>NUCLEOTIDE SEQUENCE [LARGE SCALE GENOMIC DNA]</scope>
    <source>
        <strain evidence="3 4">BE313</strain>
    </source>
</reference>
<dbReference type="SMART" id="SM00267">
    <property type="entry name" value="GGDEF"/>
    <property type="match status" value="1"/>
</dbReference>
<dbReference type="PROSITE" id="PS50887">
    <property type="entry name" value="GGDEF"/>
    <property type="match status" value="1"/>
</dbReference>
<dbReference type="InterPro" id="IPR043128">
    <property type="entry name" value="Rev_trsase/Diguanyl_cyclase"/>
</dbReference>
<dbReference type="Pfam" id="PF00990">
    <property type="entry name" value="GGDEF"/>
    <property type="match status" value="1"/>
</dbReference>
<dbReference type="InterPro" id="IPR000014">
    <property type="entry name" value="PAS"/>
</dbReference>
<dbReference type="SMART" id="SM00091">
    <property type="entry name" value="PAS"/>
    <property type="match status" value="3"/>
</dbReference>
<keyword evidence="1" id="KW-0175">Coiled coil</keyword>
<dbReference type="NCBIfam" id="TIGR00254">
    <property type="entry name" value="GGDEF"/>
    <property type="match status" value="1"/>
</dbReference>
<feature type="coiled-coil region" evidence="1">
    <location>
        <begin position="269"/>
        <end position="296"/>
    </location>
</feature>
<proteinExistence type="predicted"/>
<evidence type="ECO:0000259" key="2">
    <source>
        <dbReference type="PROSITE" id="PS50887"/>
    </source>
</evidence>
<sequence>MDQQPPPFEPSAAAASALPVLRAVAETLDSLGIGTCVFDEADRALVWNRTFLKLFPEHAAHIHVGEPYQANLRRFYQNRLAAGELAAMERYVADGLARHRNQQRPFAFEHLGVRLWAASLPLPKVGRIRIWQVRTPIAGPQGAQILSALGTTPIQDDALFEHVADGVMVTGTDDRIDWVNQSFVLMYDLPDREAARGQQFEWAYRAAWQGQITDGGVLFEAGLATLADSMGFVGAPFELPLPRDRWSRVIAQRSPDGKGYFAHVDISALKHQQRLLQAAERRARESEAILKEKSTLLEATLQRMEQGVLMVSAERVVEVCNRRARELLDLPQELMERRPTVDEVFAYQEASGEFAHTPPQTLSLVRAVDGLHVPHGYDRKRPNGRVIEVRSVPVEGGGMLRTYTDITERRLAEERIRHVASHDGLTSLVNREAFLESLASTAQTARSLGVGFAVHFIDIDRFKPINDSFGHAVGDKVLALLAERMRRIARDGDLVARMGGDEFAVLQYPVEQRDRALGLAYRLLEGISQAMEIESHSLQVGASIGIALYPEAGGDADTLLRNADAAMYAAKAAGRDCVQVYDSGTELDPDPD</sequence>
<protein>
    <submittedName>
        <fullName evidence="3">Diguanylate cyclase (GGDEF)-like protein</fullName>
    </submittedName>
</protein>
<dbReference type="Proteomes" id="UP001180487">
    <property type="component" value="Unassembled WGS sequence"/>
</dbReference>
<gene>
    <name evidence="3" type="ORF">J2X19_000896</name>
</gene>
<dbReference type="CDD" id="cd01949">
    <property type="entry name" value="GGDEF"/>
    <property type="match status" value="1"/>
</dbReference>
<dbReference type="InterPro" id="IPR029787">
    <property type="entry name" value="Nucleotide_cyclase"/>
</dbReference>
<dbReference type="RefSeq" id="WP_310371045.1">
    <property type="nucleotide sequence ID" value="NZ_JAVDXT010000001.1"/>
</dbReference>
<comment type="caution">
    <text evidence="3">The sequence shown here is derived from an EMBL/GenBank/DDBJ whole genome shotgun (WGS) entry which is preliminary data.</text>
</comment>
<organism evidence="3 4">
    <name type="scientific">Rhodoferax ferrireducens</name>
    <dbReference type="NCBI Taxonomy" id="192843"/>
    <lineage>
        <taxon>Bacteria</taxon>
        <taxon>Pseudomonadati</taxon>
        <taxon>Pseudomonadota</taxon>
        <taxon>Betaproteobacteria</taxon>
        <taxon>Burkholderiales</taxon>
        <taxon>Comamonadaceae</taxon>
        <taxon>Rhodoferax</taxon>
    </lineage>
</organism>
<dbReference type="EMBL" id="JAVDXT010000001">
    <property type="protein sequence ID" value="MDR7376238.1"/>
    <property type="molecule type" value="Genomic_DNA"/>
</dbReference>